<feature type="non-terminal residue" evidence="1">
    <location>
        <position position="1"/>
    </location>
</feature>
<reference evidence="1" key="1">
    <citation type="submission" date="2021-06" db="EMBL/GenBank/DDBJ databases">
        <authorList>
            <person name="Kallberg Y."/>
            <person name="Tangrot J."/>
            <person name="Rosling A."/>
        </authorList>
    </citation>
    <scope>NUCLEOTIDE SEQUENCE</scope>
    <source>
        <strain evidence="1">UK204</strain>
    </source>
</reference>
<dbReference type="AlphaFoldDB" id="A0A9N9JFD4"/>
<gene>
    <name evidence="1" type="ORF">FCALED_LOCUS17829</name>
</gene>
<dbReference type="Proteomes" id="UP000789570">
    <property type="component" value="Unassembled WGS sequence"/>
</dbReference>
<comment type="caution">
    <text evidence="1">The sequence shown here is derived from an EMBL/GenBank/DDBJ whole genome shotgun (WGS) entry which is preliminary data.</text>
</comment>
<protein>
    <submittedName>
        <fullName evidence="1">2104_t:CDS:1</fullName>
    </submittedName>
</protein>
<evidence type="ECO:0000313" key="2">
    <source>
        <dbReference type="Proteomes" id="UP000789570"/>
    </source>
</evidence>
<dbReference type="EMBL" id="CAJVPQ010030014">
    <property type="protein sequence ID" value="CAG8775999.1"/>
    <property type="molecule type" value="Genomic_DNA"/>
</dbReference>
<evidence type="ECO:0000313" key="1">
    <source>
        <dbReference type="EMBL" id="CAG8775999.1"/>
    </source>
</evidence>
<proteinExistence type="predicted"/>
<keyword evidence="2" id="KW-1185">Reference proteome</keyword>
<sequence length="60" mass="6673">TCTVCATPLTAGVGEEECLVFTSLQRAVNQDMRRYLLRPSLLVLGKKSVWSLHHCNSHMA</sequence>
<accession>A0A9N9JFD4</accession>
<name>A0A9N9JFD4_9GLOM</name>
<organism evidence="1 2">
    <name type="scientific">Funneliformis caledonium</name>
    <dbReference type="NCBI Taxonomy" id="1117310"/>
    <lineage>
        <taxon>Eukaryota</taxon>
        <taxon>Fungi</taxon>
        <taxon>Fungi incertae sedis</taxon>
        <taxon>Mucoromycota</taxon>
        <taxon>Glomeromycotina</taxon>
        <taxon>Glomeromycetes</taxon>
        <taxon>Glomerales</taxon>
        <taxon>Glomeraceae</taxon>
        <taxon>Funneliformis</taxon>
    </lineage>
</organism>